<sequence length="114" mass="12390">MVSAIAAGIQFGWALQLSLLTPYVQLISVPHQWASFIWLCDPLSGLVVQPIVGYYSDRCTSRFGRRRPFIVGGAFLVAIVVFLIGYAADIGVSTGDKIGVPRKPRAIAVFVFGF</sequence>
<evidence type="ECO:0000256" key="8">
    <source>
        <dbReference type="ARBA" id="ARBA00022989"/>
    </source>
</evidence>
<dbReference type="EMBL" id="MNCJ02000316">
    <property type="protein sequence ID" value="KAF5820494.1"/>
    <property type="molecule type" value="Genomic_DNA"/>
</dbReference>
<keyword evidence="12" id="KW-0732">Signal</keyword>
<keyword evidence="14" id="KW-1185">Reference proteome</keyword>
<evidence type="ECO:0000256" key="1">
    <source>
        <dbReference type="ARBA" id="ARBA00004141"/>
    </source>
</evidence>
<feature type="transmembrane region" description="Helical" evidence="11">
    <location>
        <begin position="36"/>
        <end position="56"/>
    </location>
</feature>
<evidence type="ECO:0000313" key="14">
    <source>
        <dbReference type="Proteomes" id="UP000215914"/>
    </source>
</evidence>
<evidence type="ECO:0000256" key="10">
    <source>
        <dbReference type="ARBA" id="ARBA00044504"/>
    </source>
</evidence>
<keyword evidence="6 11" id="KW-0812">Transmembrane</keyword>
<feature type="transmembrane region" description="Helical" evidence="11">
    <location>
        <begin position="68"/>
        <end position="88"/>
    </location>
</feature>
<evidence type="ECO:0000256" key="3">
    <source>
        <dbReference type="ARBA" id="ARBA00007134"/>
    </source>
</evidence>
<comment type="subcellular location">
    <subcellularLocation>
        <location evidence="1">Membrane</location>
        <topology evidence="1">Multi-pass membrane protein</topology>
    </subcellularLocation>
</comment>
<dbReference type="SMR" id="A0A9K3JSN0"/>
<reference evidence="13" key="1">
    <citation type="journal article" date="2017" name="Nature">
        <title>The sunflower genome provides insights into oil metabolism, flowering and Asterid evolution.</title>
        <authorList>
            <person name="Badouin H."/>
            <person name="Gouzy J."/>
            <person name="Grassa C.J."/>
            <person name="Murat F."/>
            <person name="Staton S.E."/>
            <person name="Cottret L."/>
            <person name="Lelandais-Briere C."/>
            <person name="Owens G.L."/>
            <person name="Carrere S."/>
            <person name="Mayjonade B."/>
            <person name="Legrand L."/>
            <person name="Gill N."/>
            <person name="Kane N.C."/>
            <person name="Bowers J.E."/>
            <person name="Hubner S."/>
            <person name="Bellec A."/>
            <person name="Berard A."/>
            <person name="Berges H."/>
            <person name="Blanchet N."/>
            <person name="Boniface M.C."/>
            <person name="Brunel D."/>
            <person name="Catrice O."/>
            <person name="Chaidir N."/>
            <person name="Claudel C."/>
            <person name="Donnadieu C."/>
            <person name="Faraut T."/>
            <person name="Fievet G."/>
            <person name="Helmstetter N."/>
            <person name="King M."/>
            <person name="Knapp S.J."/>
            <person name="Lai Z."/>
            <person name="Le Paslier M.C."/>
            <person name="Lippi Y."/>
            <person name="Lorenzon L."/>
            <person name="Mandel J.R."/>
            <person name="Marage G."/>
            <person name="Marchand G."/>
            <person name="Marquand E."/>
            <person name="Bret-Mestries E."/>
            <person name="Morien E."/>
            <person name="Nambeesan S."/>
            <person name="Nguyen T."/>
            <person name="Pegot-Espagnet P."/>
            <person name="Pouilly N."/>
            <person name="Raftis F."/>
            <person name="Sallet E."/>
            <person name="Schiex T."/>
            <person name="Thomas J."/>
            <person name="Vandecasteele C."/>
            <person name="Vares D."/>
            <person name="Vear F."/>
            <person name="Vautrin S."/>
            <person name="Crespi M."/>
            <person name="Mangin B."/>
            <person name="Burke J.M."/>
            <person name="Salse J."/>
            <person name="Munos S."/>
            <person name="Vincourt P."/>
            <person name="Rieseberg L.H."/>
            <person name="Langlade N.B."/>
        </authorList>
    </citation>
    <scope>NUCLEOTIDE SEQUENCE</scope>
    <source>
        <tissue evidence="13">Leaves</tissue>
    </source>
</reference>
<feature type="chain" id="PRO_5039924548" evidence="12">
    <location>
        <begin position="27"/>
        <end position="114"/>
    </location>
</feature>
<evidence type="ECO:0000256" key="2">
    <source>
        <dbReference type="ARBA" id="ARBA00004914"/>
    </source>
</evidence>
<evidence type="ECO:0000313" key="13">
    <source>
        <dbReference type="EMBL" id="KAF5820494.1"/>
    </source>
</evidence>
<keyword evidence="9 11" id="KW-0472">Membrane</keyword>
<proteinExistence type="inferred from homology"/>
<accession>A0A9K3JSN0</accession>
<comment type="similarity">
    <text evidence="10">Belongs to the major facilitator superfamily. Phosphate:H(+) symporter (TC 2.A.1.9) family.</text>
</comment>
<dbReference type="PANTHER" id="PTHR19432">
    <property type="entry name" value="SUGAR TRANSPORTER"/>
    <property type="match status" value="1"/>
</dbReference>
<feature type="signal peptide" evidence="12">
    <location>
        <begin position="1"/>
        <end position="26"/>
    </location>
</feature>
<evidence type="ECO:0000256" key="4">
    <source>
        <dbReference type="ARBA" id="ARBA00022448"/>
    </source>
</evidence>
<dbReference type="GO" id="GO:0016020">
    <property type="term" value="C:membrane"/>
    <property type="evidence" value="ECO:0007669"/>
    <property type="project" value="UniProtKB-SubCell"/>
</dbReference>
<keyword evidence="8 11" id="KW-1133">Transmembrane helix</keyword>
<dbReference type="SUPFAM" id="SSF103473">
    <property type="entry name" value="MFS general substrate transporter"/>
    <property type="match status" value="1"/>
</dbReference>
<evidence type="ECO:0000256" key="5">
    <source>
        <dbReference type="ARBA" id="ARBA00022597"/>
    </source>
</evidence>
<gene>
    <name evidence="13" type="ORF">HanXRQr2_Chr01g0002891</name>
</gene>
<comment type="pathway">
    <text evidence="2">Glycan biosynthesis; sucrose metabolism.</text>
</comment>
<dbReference type="AlphaFoldDB" id="A0A9K3JSN0"/>
<name>A0A9K3JSN0_HELAN</name>
<keyword evidence="7" id="KW-0769">Symport</keyword>
<comment type="similarity">
    <text evidence="3">Belongs to the glycoside-pentoside-hexuronide (GPH) cation symporter transporter (TC 2.A.2.4) family.</text>
</comment>
<evidence type="ECO:0000256" key="7">
    <source>
        <dbReference type="ARBA" id="ARBA00022847"/>
    </source>
</evidence>
<dbReference type="InterPro" id="IPR036259">
    <property type="entry name" value="MFS_trans_sf"/>
</dbReference>
<dbReference type="PANTHER" id="PTHR19432:SF70">
    <property type="entry name" value="SUCROSE TRANSPORT PROTEIN SUC1-RELATED"/>
    <property type="match status" value="1"/>
</dbReference>
<reference evidence="13" key="2">
    <citation type="submission" date="2020-06" db="EMBL/GenBank/DDBJ databases">
        <title>Helianthus annuus Genome sequencing and assembly Release 2.</title>
        <authorList>
            <person name="Gouzy J."/>
            <person name="Langlade N."/>
            <person name="Munos S."/>
        </authorList>
    </citation>
    <scope>NUCLEOTIDE SEQUENCE</scope>
    <source>
        <tissue evidence="13">Leaves</tissue>
    </source>
</reference>
<dbReference type="Gramene" id="mRNA:HanXRQr2_Chr01g0002891">
    <property type="protein sequence ID" value="CDS:HanXRQr2_Chr01g0002891.1"/>
    <property type="gene ID" value="HanXRQr2_Chr01g0002891"/>
</dbReference>
<dbReference type="Proteomes" id="UP000215914">
    <property type="component" value="Unassembled WGS sequence"/>
</dbReference>
<dbReference type="Pfam" id="PF13347">
    <property type="entry name" value="MFS_2"/>
    <property type="match status" value="1"/>
</dbReference>
<keyword evidence="4" id="KW-0813">Transport</keyword>
<keyword evidence="5" id="KW-0762">Sugar transport</keyword>
<organism evidence="13 14">
    <name type="scientific">Helianthus annuus</name>
    <name type="common">Common sunflower</name>
    <dbReference type="NCBI Taxonomy" id="4232"/>
    <lineage>
        <taxon>Eukaryota</taxon>
        <taxon>Viridiplantae</taxon>
        <taxon>Streptophyta</taxon>
        <taxon>Embryophyta</taxon>
        <taxon>Tracheophyta</taxon>
        <taxon>Spermatophyta</taxon>
        <taxon>Magnoliopsida</taxon>
        <taxon>eudicotyledons</taxon>
        <taxon>Gunneridae</taxon>
        <taxon>Pentapetalae</taxon>
        <taxon>asterids</taxon>
        <taxon>campanulids</taxon>
        <taxon>Asterales</taxon>
        <taxon>Asteraceae</taxon>
        <taxon>Asteroideae</taxon>
        <taxon>Heliantheae alliance</taxon>
        <taxon>Heliantheae</taxon>
        <taxon>Helianthus</taxon>
    </lineage>
</organism>
<evidence type="ECO:0000256" key="6">
    <source>
        <dbReference type="ARBA" id="ARBA00022692"/>
    </source>
</evidence>
<dbReference type="GO" id="GO:0015293">
    <property type="term" value="F:symporter activity"/>
    <property type="evidence" value="ECO:0007669"/>
    <property type="project" value="UniProtKB-KW"/>
</dbReference>
<dbReference type="Gene3D" id="1.20.1250.20">
    <property type="entry name" value="MFS general substrate transporter like domains"/>
    <property type="match status" value="1"/>
</dbReference>
<evidence type="ECO:0000256" key="9">
    <source>
        <dbReference type="ARBA" id="ARBA00023136"/>
    </source>
</evidence>
<evidence type="ECO:0000256" key="12">
    <source>
        <dbReference type="SAM" id="SignalP"/>
    </source>
</evidence>
<comment type="caution">
    <text evidence="13">The sequence shown here is derived from an EMBL/GenBank/DDBJ whole genome shotgun (WGS) entry which is preliminary data.</text>
</comment>
<evidence type="ECO:0000256" key="11">
    <source>
        <dbReference type="SAM" id="Phobius"/>
    </source>
</evidence>
<protein>
    <submittedName>
        <fullName evidence="13">MFS transporter superfamily</fullName>
    </submittedName>
</protein>